<sequence length="290" mass="32949">MIRTGSHIAYSFHESDALCYYRLALTAVRELLLHPHYEMIDVVGENLGSHLEDVASLHRSRQIQGDADGVRHAAYWTLYRHDIWAAMQTGRRMCLDETYWEPPPVESFECMEIEDITNRAIFILGQCVNFSNGHGSFEDVMDSGRLQQARHDAASRLGMCLDDWQAKMPPSIATFCTPTAVAHQVHHASRIILVLHQPSPVTPPLGLNKCESLSIRRRIEKSREGVFATANAGVPDAWDLLSAQCLYVAGLVTEGLQERKRTLELIDECHRRTGRQTVFMPNELKRLWKE</sequence>
<organism evidence="1 2">
    <name type="scientific">Colletotrichum musicola</name>
    <dbReference type="NCBI Taxonomy" id="2175873"/>
    <lineage>
        <taxon>Eukaryota</taxon>
        <taxon>Fungi</taxon>
        <taxon>Dikarya</taxon>
        <taxon>Ascomycota</taxon>
        <taxon>Pezizomycotina</taxon>
        <taxon>Sordariomycetes</taxon>
        <taxon>Hypocreomycetidae</taxon>
        <taxon>Glomerellales</taxon>
        <taxon>Glomerellaceae</taxon>
        <taxon>Colletotrichum</taxon>
        <taxon>Colletotrichum orchidearum species complex</taxon>
    </lineage>
</organism>
<comment type="caution">
    <text evidence="1">The sequence shown here is derived from an EMBL/GenBank/DDBJ whole genome shotgun (WGS) entry which is preliminary data.</text>
</comment>
<name>A0A8H6IYM4_9PEZI</name>
<protein>
    <submittedName>
        <fullName evidence="1">Zn(II)2Cys6 transcription factor</fullName>
    </submittedName>
</protein>
<keyword evidence="2" id="KW-1185">Reference proteome</keyword>
<accession>A0A8H6IYM4</accession>
<dbReference type="CDD" id="cd12148">
    <property type="entry name" value="fungal_TF_MHR"/>
    <property type="match status" value="1"/>
</dbReference>
<reference evidence="1" key="1">
    <citation type="journal article" date="2020" name="Phytopathology">
        <title>Genome Sequence Resources of Colletotrichum truncatum, C. plurivorum, C. musicola, and C. sojae: Four Species Pathogenic to Soybean (Glycine max).</title>
        <authorList>
            <person name="Rogerio F."/>
            <person name="Boufleur T.R."/>
            <person name="Ciampi-Guillardi M."/>
            <person name="Sukno S.A."/>
            <person name="Thon M.R."/>
            <person name="Massola Junior N.S."/>
            <person name="Baroncelli R."/>
        </authorList>
    </citation>
    <scope>NUCLEOTIDE SEQUENCE</scope>
    <source>
        <strain evidence="1">LFN0074</strain>
    </source>
</reference>
<dbReference type="Proteomes" id="UP000639643">
    <property type="component" value="Unassembled WGS sequence"/>
</dbReference>
<dbReference type="AlphaFoldDB" id="A0A8H6IYM4"/>
<gene>
    <name evidence="1" type="ORF">CMUS01_15148</name>
</gene>
<evidence type="ECO:0000313" key="2">
    <source>
        <dbReference type="Proteomes" id="UP000639643"/>
    </source>
</evidence>
<proteinExistence type="predicted"/>
<dbReference type="OrthoDB" id="4525710at2759"/>
<evidence type="ECO:0000313" key="1">
    <source>
        <dbReference type="EMBL" id="KAF6803215.1"/>
    </source>
</evidence>
<dbReference type="EMBL" id="WIGM01001213">
    <property type="protein sequence ID" value="KAF6803215.1"/>
    <property type="molecule type" value="Genomic_DNA"/>
</dbReference>